<comment type="similarity">
    <text evidence="3">Belongs to the membrane-bound acyltransferase family.</text>
</comment>
<keyword evidence="4" id="KW-0808">Transferase</keyword>
<evidence type="ECO:0000256" key="1">
    <source>
        <dbReference type="ARBA" id="ARBA00004141"/>
    </source>
</evidence>
<feature type="transmembrane region" description="Helical" evidence="11">
    <location>
        <begin position="46"/>
        <end position="68"/>
    </location>
</feature>
<keyword evidence="8" id="KW-0012">Acyltransferase</keyword>
<keyword evidence="7 11" id="KW-0472">Membrane</keyword>
<reference evidence="12" key="1">
    <citation type="submission" date="2022-01" db="EMBL/GenBank/DDBJ databases">
        <authorList>
            <person name="King R."/>
        </authorList>
    </citation>
    <scope>NUCLEOTIDE SEQUENCE</scope>
</reference>
<feature type="transmembrane region" description="Helical" evidence="11">
    <location>
        <begin position="75"/>
        <end position="98"/>
    </location>
</feature>
<evidence type="ECO:0000256" key="3">
    <source>
        <dbReference type="ARBA" id="ARBA00010323"/>
    </source>
</evidence>
<comment type="pathway">
    <text evidence="9">Phospholipid metabolism.</text>
</comment>
<reference evidence="12" key="2">
    <citation type="submission" date="2022-10" db="EMBL/GenBank/DDBJ databases">
        <authorList>
            <consortium name="ENA_rothamsted_submissions"/>
            <consortium name="culmorum"/>
            <person name="King R."/>
        </authorList>
    </citation>
    <scope>NUCLEOTIDE SEQUENCE</scope>
</reference>
<dbReference type="GO" id="GO:0044233">
    <property type="term" value="C:mitochondria-associated endoplasmic reticulum membrane contact site"/>
    <property type="evidence" value="ECO:0007669"/>
    <property type="project" value="TreeGrafter"/>
</dbReference>
<name>A0A9N9RZW1_9DIPT</name>
<evidence type="ECO:0000256" key="9">
    <source>
        <dbReference type="ARBA" id="ARBA00025707"/>
    </source>
</evidence>
<dbReference type="Proteomes" id="UP001153620">
    <property type="component" value="Chromosome 3"/>
</dbReference>
<evidence type="ECO:0000256" key="7">
    <source>
        <dbReference type="ARBA" id="ARBA00023136"/>
    </source>
</evidence>
<evidence type="ECO:0000256" key="5">
    <source>
        <dbReference type="ARBA" id="ARBA00022692"/>
    </source>
</evidence>
<evidence type="ECO:0000313" key="13">
    <source>
        <dbReference type="Proteomes" id="UP001153620"/>
    </source>
</evidence>
<evidence type="ECO:0000256" key="6">
    <source>
        <dbReference type="ARBA" id="ARBA00022989"/>
    </source>
</evidence>
<comment type="subcellular location">
    <subcellularLocation>
        <location evidence="1">Membrane</location>
        <topology evidence="1">Multi-pass membrane protein</topology>
    </subcellularLocation>
</comment>
<evidence type="ECO:0000313" key="12">
    <source>
        <dbReference type="EMBL" id="CAG9806549.1"/>
    </source>
</evidence>
<feature type="transmembrane region" description="Helical" evidence="11">
    <location>
        <begin position="427"/>
        <end position="449"/>
    </location>
</feature>
<feature type="transmembrane region" description="Helical" evidence="11">
    <location>
        <begin position="230"/>
        <end position="248"/>
    </location>
</feature>
<feature type="transmembrane region" description="Helical" evidence="11">
    <location>
        <begin position="393"/>
        <end position="415"/>
    </location>
</feature>
<feature type="transmembrane region" description="Helical" evidence="11">
    <location>
        <begin position="9"/>
        <end position="26"/>
    </location>
</feature>
<evidence type="ECO:0000256" key="4">
    <source>
        <dbReference type="ARBA" id="ARBA00022679"/>
    </source>
</evidence>
<evidence type="ECO:0000256" key="8">
    <source>
        <dbReference type="ARBA" id="ARBA00023315"/>
    </source>
</evidence>
<proteinExistence type="inferred from homology"/>
<dbReference type="GO" id="GO:0030258">
    <property type="term" value="P:lipid modification"/>
    <property type="evidence" value="ECO:0007669"/>
    <property type="project" value="TreeGrafter"/>
</dbReference>
<protein>
    <recommendedName>
        <fullName evidence="10">Lysophospholipid acyltransferase 7</fullName>
    </recommendedName>
</protein>
<feature type="transmembrane region" description="Helical" evidence="11">
    <location>
        <begin position="345"/>
        <end position="373"/>
    </location>
</feature>
<dbReference type="InterPro" id="IPR049941">
    <property type="entry name" value="LPLAT_7/PORCN-like"/>
</dbReference>
<evidence type="ECO:0000256" key="11">
    <source>
        <dbReference type="SAM" id="Phobius"/>
    </source>
</evidence>
<dbReference type="GO" id="GO:0016020">
    <property type="term" value="C:membrane"/>
    <property type="evidence" value="ECO:0007669"/>
    <property type="project" value="UniProtKB-SubCell"/>
</dbReference>
<dbReference type="GO" id="GO:0071617">
    <property type="term" value="F:lysophospholipid acyltransferase activity"/>
    <property type="evidence" value="ECO:0007669"/>
    <property type="project" value="TreeGrafter"/>
</dbReference>
<feature type="transmembrane region" description="Helical" evidence="11">
    <location>
        <begin position="197"/>
        <end position="215"/>
    </location>
</feature>
<keyword evidence="6 11" id="KW-1133">Transmembrane helix</keyword>
<gene>
    <name evidence="12" type="ORF">CHIRRI_LOCUS9404</name>
</gene>
<sequence length="466" mass="55044">MLKMSEDDIIYAVLLILGIAFGQFYRKINDAGLKKIIGTVFGLVTIFYTSGFQSLHIFISFIVCCFIIKYDQRRCHLICFWFMMIYLLFFRMVGLIGLPVPAGHTNMIQMILTLKIIGFAFEKNSVLTKIKEAGDKLELSASDKEIRNSSFIDIFHYCFNYIGMLTGPYFTYRTFYDYFNYPFYKHADCFKATLQKLAWVPFYAGLFLLTSYIWPSEYMETTEFYESRSFLYRLFYVWPTFFIFRMRIYAGITLAECMCISAGLGCYPKVLEAKCGHGPSTAITKEIVDSTEKHEYDFETIENINVPNVEKCWTFREAMKHWNKCVQYWLAMYVYKRFPSKKYRVMATMAVSAYWHGILPGHYFCILGPIVYLPVEDVLLKVFKSDDPNTQKIFNIITWIFKFFAFSYLGTAFVLKDVRKIWHFYSSVYHFGYFFWLTLYLICSFIYTLKKKAQKRTVKDTEKKGE</sequence>
<dbReference type="Pfam" id="PF03062">
    <property type="entry name" value="MBOAT"/>
    <property type="match status" value="1"/>
</dbReference>
<organism evidence="12 13">
    <name type="scientific">Chironomus riparius</name>
    <dbReference type="NCBI Taxonomy" id="315576"/>
    <lineage>
        <taxon>Eukaryota</taxon>
        <taxon>Metazoa</taxon>
        <taxon>Ecdysozoa</taxon>
        <taxon>Arthropoda</taxon>
        <taxon>Hexapoda</taxon>
        <taxon>Insecta</taxon>
        <taxon>Pterygota</taxon>
        <taxon>Neoptera</taxon>
        <taxon>Endopterygota</taxon>
        <taxon>Diptera</taxon>
        <taxon>Nematocera</taxon>
        <taxon>Chironomoidea</taxon>
        <taxon>Chironomidae</taxon>
        <taxon>Chironominae</taxon>
        <taxon>Chironomus</taxon>
    </lineage>
</organism>
<dbReference type="PANTHER" id="PTHR13906:SF16">
    <property type="entry name" value="LYSOPHOSPHOLIPID ACYLTRANSFERASE 7"/>
    <property type="match status" value="1"/>
</dbReference>
<keyword evidence="5 11" id="KW-0812">Transmembrane</keyword>
<evidence type="ECO:0000256" key="2">
    <source>
        <dbReference type="ARBA" id="ARBA00005074"/>
    </source>
</evidence>
<comment type="pathway">
    <text evidence="2">Lipid metabolism; phospholipid metabolism.</text>
</comment>
<dbReference type="InterPro" id="IPR004299">
    <property type="entry name" value="MBOAT_fam"/>
</dbReference>
<dbReference type="EMBL" id="OU895879">
    <property type="protein sequence ID" value="CAG9806549.1"/>
    <property type="molecule type" value="Genomic_DNA"/>
</dbReference>
<dbReference type="OrthoDB" id="7663182at2759"/>
<accession>A0A9N9RZW1</accession>
<dbReference type="AlphaFoldDB" id="A0A9N9RZW1"/>
<dbReference type="GO" id="GO:0006661">
    <property type="term" value="P:phosphatidylinositol biosynthetic process"/>
    <property type="evidence" value="ECO:0007669"/>
    <property type="project" value="TreeGrafter"/>
</dbReference>
<keyword evidence="13" id="KW-1185">Reference proteome</keyword>
<evidence type="ECO:0000256" key="10">
    <source>
        <dbReference type="ARBA" id="ARBA00093678"/>
    </source>
</evidence>
<dbReference type="PANTHER" id="PTHR13906">
    <property type="entry name" value="PORCUPINE"/>
    <property type="match status" value="1"/>
</dbReference>